<reference evidence="4" key="1">
    <citation type="submission" date="2014-12" db="EMBL/GenBank/DDBJ databases">
        <title>Genome Sequence of Valsa Canker Pathogens Uncovers a Specific Adaption of Colonization on Woody Bark.</title>
        <authorList>
            <person name="Yin Z."/>
            <person name="Liu H."/>
            <person name="Gao X."/>
            <person name="Li Z."/>
            <person name="Song N."/>
            <person name="Ke X."/>
            <person name="Dai Q."/>
            <person name="Wu Y."/>
            <person name="Sun Y."/>
            <person name="Xu J.-R."/>
            <person name="Kang Z.K."/>
            <person name="Wang L."/>
            <person name="Huang L."/>
        </authorList>
    </citation>
    <scope>NUCLEOTIDE SEQUENCE [LARGE SCALE GENOMIC DNA]</scope>
    <source>
        <strain evidence="4">03-8</strain>
    </source>
</reference>
<evidence type="ECO:0000256" key="1">
    <source>
        <dbReference type="ARBA" id="ARBA00023002"/>
    </source>
</evidence>
<proteinExistence type="inferred from homology"/>
<evidence type="ECO:0000313" key="4">
    <source>
        <dbReference type="EMBL" id="KUI68189.1"/>
    </source>
</evidence>
<sequence length="368" mass="39792">MDKGKILITGATGFLGSSILIDILKTGYTANIVVRSESKIKQLRECPAIAALDKESACKYFIVPDLTVEGGLDEATVGTNIVIHCASPLPFMSNDVENEMIIPAVKCTLRALEGAQKAGTVKRVILMSSLGAFAGPDIVGGTYIPPEEVFLGEKPNDDFGPPYHSPLVAYCAAKTAAYRRSIEWMEKAVAEGSVSFDMINLAPAYIYGPHPLATSVADLMLSSNSLLLPVIMGTGKVSPEEAEPRPPTLCGGVALSDFLEIVHKSLDLDKVKTPGSGPSKHISTYVQSTKFKWNDVYPIMARKWPREVEKGILAGEGDFPTKPNISFAVGDTERTFGMKLKGLEEILDVLVPYYLEILEKENPKQEAV</sequence>
<comment type="similarity">
    <text evidence="2">Belongs to the NAD(P)-dependent epimerase/dehydratase family. Dihydroflavonol-4-reductase subfamily.</text>
</comment>
<accession>A0A194VVE9</accession>
<evidence type="ECO:0000313" key="5">
    <source>
        <dbReference type="Proteomes" id="UP000078559"/>
    </source>
</evidence>
<dbReference type="Gene3D" id="3.40.50.720">
    <property type="entry name" value="NAD(P)-binding Rossmann-like Domain"/>
    <property type="match status" value="1"/>
</dbReference>
<organism evidence="4 5">
    <name type="scientific">Cytospora mali</name>
    <name type="common">Apple Valsa canker fungus</name>
    <name type="synonym">Valsa mali</name>
    <dbReference type="NCBI Taxonomy" id="578113"/>
    <lineage>
        <taxon>Eukaryota</taxon>
        <taxon>Fungi</taxon>
        <taxon>Dikarya</taxon>
        <taxon>Ascomycota</taxon>
        <taxon>Pezizomycotina</taxon>
        <taxon>Sordariomycetes</taxon>
        <taxon>Sordariomycetidae</taxon>
        <taxon>Diaporthales</taxon>
        <taxon>Cytosporaceae</taxon>
        <taxon>Cytospora</taxon>
    </lineage>
</organism>
<keyword evidence="5" id="KW-1185">Reference proteome</keyword>
<dbReference type="AlphaFoldDB" id="A0A194VVE9"/>
<evidence type="ECO:0000259" key="3">
    <source>
        <dbReference type="Pfam" id="PF01370"/>
    </source>
</evidence>
<dbReference type="InterPro" id="IPR036291">
    <property type="entry name" value="NAD(P)-bd_dom_sf"/>
</dbReference>
<dbReference type="PANTHER" id="PTHR10366:SF564">
    <property type="entry name" value="STEROL-4-ALPHA-CARBOXYLATE 3-DEHYDROGENASE, DECARBOXYLATING"/>
    <property type="match status" value="1"/>
</dbReference>
<dbReference type="InterPro" id="IPR050425">
    <property type="entry name" value="NAD(P)_dehydrat-like"/>
</dbReference>
<dbReference type="GO" id="GO:0016616">
    <property type="term" value="F:oxidoreductase activity, acting on the CH-OH group of donors, NAD or NADP as acceptor"/>
    <property type="evidence" value="ECO:0007669"/>
    <property type="project" value="TreeGrafter"/>
</dbReference>
<keyword evidence="1" id="KW-0560">Oxidoreductase</keyword>
<evidence type="ECO:0000256" key="2">
    <source>
        <dbReference type="ARBA" id="ARBA00023445"/>
    </source>
</evidence>
<feature type="domain" description="NAD-dependent epimerase/dehydratase" evidence="3">
    <location>
        <begin position="6"/>
        <end position="222"/>
    </location>
</feature>
<protein>
    <recommendedName>
        <fullName evidence="3">NAD-dependent epimerase/dehydratase domain-containing protein</fullName>
    </recommendedName>
</protein>
<dbReference type="SMR" id="A0A194VVE9"/>
<gene>
    <name evidence="4" type="ORF">VM1G_04470</name>
</gene>
<dbReference type="EMBL" id="CM003101">
    <property type="protein sequence ID" value="KUI68189.1"/>
    <property type="molecule type" value="Genomic_DNA"/>
</dbReference>
<dbReference type="SUPFAM" id="SSF51735">
    <property type="entry name" value="NAD(P)-binding Rossmann-fold domains"/>
    <property type="match status" value="1"/>
</dbReference>
<dbReference type="Proteomes" id="UP000078559">
    <property type="component" value="Chromosome 4"/>
</dbReference>
<dbReference type="PANTHER" id="PTHR10366">
    <property type="entry name" value="NAD DEPENDENT EPIMERASE/DEHYDRATASE"/>
    <property type="match status" value="1"/>
</dbReference>
<dbReference type="Pfam" id="PF01370">
    <property type="entry name" value="Epimerase"/>
    <property type="match status" value="1"/>
</dbReference>
<dbReference type="OrthoDB" id="2735536at2759"/>
<name>A0A194VVE9_CYTMA</name>
<dbReference type="InterPro" id="IPR001509">
    <property type="entry name" value="Epimerase_deHydtase"/>
</dbReference>